<evidence type="ECO:0000313" key="7">
    <source>
        <dbReference type="Proteomes" id="UP000199323"/>
    </source>
</evidence>
<feature type="chain" id="PRO_5011492648" description="DUF4349 domain-containing protein" evidence="4">
    <location>
        <begin position="40"/>
        <end position="381"/>
    </location>
</feature>
<keyword evidence="1" id="KW-0175">Coiled coil</keyword>
<feature type="compositionally biased region" description="Low complexity" evidence="2">
    <location>
        <begin position="64"/>
        <end position="79"/>
    </location>
</feature>
<protein>
    <recommendedName>
        <fullName evidence="5">DUF4349 domain-containing protein</fullName>
    </recommendedName>
</protein>
<dbReference type="STRING" id="380248.SAMN05216251_10648"/>
<feature type="compositionally biased region" description="Low complexity" evidence="2">
    <location>
        <begin position="356"/>
        <end position="370"/>
    </location>
</feature>
<reference evidence="6 7" key="1">
    <citation type="submission" date="2016-10" db="EMBL/GenBank/DDBJ databases">
        <authorList>
            <person name="de Groot N.N."/>
        </authorList>
    </citation>
    <scope>NUCLEOTIDE SEQUENCE [LARGE SCALE GENOMIC DNA]</scope>
    <source>
        <strain evidence="6 7">CGMCC 4.3510</strain>
    </source>
</reference>
<accession>A0A1I2E5Y7</accession>
<feature type="compositionally biased region" description="Pro residues" evidence="2">
    <location>
        <begin position="371"/>
        <end position="381"/>
    </location>
</feature>
<feature type="region of interest" description="Disordered" evidence="2">
    <location>
        <begin position="52"/>
        <end position="113"/>
    </location>
</feature>
<dbReference type="InterPro" id="IPR025645">
    <property type="entry name" value="DUF4349"/>
</dbReference>
<organism evidence="6 7">
    <name type="scientific">Actinacidiphila alni</name>
    <dbReference type="NCBI Taxonomy" id="380248"/>
    <lineage>
        <taxon>Bacteria</taxon>
        <taxon>Bacillati</taxon>
        <taxon>Actinomycetota</taxon>
        <taxon>Actinomycetes</taxon>
        <taxon>Kitasatosporales</taxon>
        <taxon>Streptomycetaceae</taxon>
        <taxon>Actinacidiphila</taxon>
    </lineage>
</organism>
<keyword evidence="7" id="KW-1185">Reference proteome</keyword>
<gene>
    <name evidence="6" type="ORF">SAMN05216251_10648</name>
</gene>
<dbReference type="Pfam" id="PF14257">
    <property type="entry name" value="DUF4349"/>
    <property type="match status" value="1"/>
</dbReference>
<proteinExistence type="predicted"/>
<evidence type="ECO:0000256" key="4">
    <source>
        <dbReference type="SAM" id="SignalP"/>
    </source>
</evidence>
<evidence type="ECO:0000313" key="6">
    <source>
        <dbReference type="EMBL" id="SFE88352.1"/>
    </source>
</evidence>
<keyword evidence="3" id="KW-0812">Transmembrane</keyword>
<keyword evidence="4" id="KW-0732">Signal</keyword>
<dbReference type="RefSeq" id="WP_177246418.1">
    <property type="nucleotide sequence ID" value="NZ_FONG01000006.1"/>
</dbReference>
<evidence type="ECO:0000256" key="1">
    <source>
        <dbReference type="SAM" id="Coils"/>
    </source>
</evidence>
<dbReference type="EMBL" id="FONG01000006">
    <property type="protein sequence ID" value="SFE88352.1"/>
    <property type="molecule type" value="Genomic_DNA"/>
</dbReference>
<evidence type="ECO:0000256" key="3">
    <source>
        <dbReference type="SAM" id="Phobius"/>
    </source>
</evidence>
<feature type="signal peptide" evidence="4">
    <location>
        <begin position="1"/>
        <end position="39"/>
    </location>
</feature>
<evidence type="ECO:0000256" key="2">
    <source>
        <dbReference type="SAM" id="MobiDB-lite"/>
    </source>
</evidence>
<keyword evidence="3" id="KW-1133">Transmembrane helix</keyword>
<name>A0A1I2E5Y7_9ACTN</name>
<feature type="transmembrane region" description="Helical" evidence="3">
    <location>
        <begin position="305"/>
        <end position="326"/>
    </location>
</feature>
<dbReference type="AlphaFoldDB" id="A0A1I2E5Y7"/>
<evidence type="ECO:0000259" key="5">
    <source>
        <dbReference type="Pfam" id="PF14257"/>
    </source>
</evidence>
<feature type="domain" description="DUF4349" evidence="5">
    <location>
        <begin position="112"/>
        <end position="325"/>
    </location>
</feature>
<sequence length="381" mass="39516">MKHRPEVRRGGIRGAAGARRRRLAAVPFALLLAASVAVAGCSASDHASSDKAAAPAARGQSDTGNGDSGSESAANGSSGTDATRAPSGAPSTGKGATSGGSDRRTTPAPTYLVRTANLTVRTPTVGDALDKARAMAADAGGYAGDEDTSVDSAGHEQSTIQLRVPPAAYDGMLTRLAGLGKLLDRKVSVEDVTGQVVDVESRIKSQQASVARVRKLMDQAGSLGDVVSLESELSTREADLESLEAQQAALRARTDLATVTLRLVEPPVKPAVPKPKPVHHDGFWTQVGHALGGGWHAFYVTMRGILVVVSAALPFLLVALSVLVGYRLFRRYRPRQEPPTMAPPAWSPTRFPTQDGPAVRTGGAPPTAGAPEPPAPERPAD</sequence>
<keyword evidence="3" id="KW-0472">Membrane</keyword>
<feature type="coiled-coil region" evidence="1">
    <location>
        <begin position="226"/>
        <end position="253"/>
    </location>
</feature>
<feature type="region of interest" description="Disordered" evidence="2">
    <location>
        <begin position="337"/>
        <end position="381"/>
    </location>
</feature>
<dbReference type="Proteomes" id="UP000199323">
    <property type="component" value="Unassembled WGS sequence"/>
</dbReference>